<protein>
    <submittedName>
        <fullName evidence="11">Uncharacterized protein</fullName>
    </submittedName>
</protein>
<evidence type="ECO:0000256" key="3">
    <source>
        <dbReference type="ARBA" id="ARBA00004514"/>
    </source>
</evidence>
<keyword evidence="9" id="KW-0472">Membrane</keyword>
<dbReference type="GO" id="GO:0005829">
    <property type="term" value="C:cytosol"/>
    <property type="evidence" value="ECO:0007669"/>
    <property type="project" value="UniProtKB-SubCell"/>
</dbReference>
<gene>
    <name evidence="11" type="ORF">B0I36DRAFT_252839</name>
</gene>
<evidence type="ECO:0000256" key="1">
    <source>
        <dbReference type="ARBA" id="ARBA00002743"/>
    </source>
</evidence>
<evidence type="ECO:0000313" key="12">
    <source>
        <dbReference type="Proteomes" id="UP000756346"/>
    </source>
</evidence>
<evidence type="ECO:0000256" key="4">
    <source>
        <dbReference type="ARBA" id="ARBA00004601"/>
    </source>
</evidence>
<evidence type="ECO:0000256" key="7">
    <source>
        <dbReference type="ARBA" id="ARBA00023034"/>
    </source>
</evidence>
<proteinExistence type="inferred from homology"/>
<dbReference type="GeneID" id="70180256"/>
<evidence type="ECO:0000256" key="8">
    <source>
        <dbReference type="ARBA" id="ARBA00023054"/>
    </source>
</evidence>
<dbReference type="Proteomes" id="UP000756346">
    <property type="component" value="Unassembled WGS sequence"/>
</dbReference>
<dbReference type="PANTHER" id="PTHR21614:SF0">
    <property type="entry name" value="GEO08385P1"/>
    <property type="match status" value="1"/>
</dbReference>
<name>A0A9P8XX89_9PEZI</name>
<feature type="region of interest" description="Disordered" evidence="10">
    <location>
        <begin position="1"/>
        <end position="29"/>
    </location>
</feature>
<feature type="compositionally biased region" description="Polar residues" evidence="10">
    <location>
        <begin position="12"/>
        <end position="27"/>
    </location>
</feature>
<comment type="function">
    <text evidence="1">Positive regulator of amino acid starvation-induced autophagy.</text>
</comment>
<keyword evidence="8" id="KW-0175">Coiled coil</keyword>
<keyword evidence="7" id="KW-0333">Golgi apparatus</keyword>
<accession>A0A9P8XX89</accession>
<comment type="similarity">
    <text evidence="5">Belongs to the SCOC family.</text>
</comment>
<organism evidence="11 12">
    <name type="scientific">Microdochium trichocladiopsis</name>
    <dbReference type="NCBI Taxonomy" id="1682393"/>
    <lineage>
        <taxon>Eukaryota</taxon>
        <taxon>Fungi</taxon>
        <taxon>Dikarya</taxon>
        <taxon>Ascomycota</taxon>
        <taxon>Pezizomycotina</taxon>
        <taxon>Sordariomycetes</taxon>
        <taxon>Xylariomycetidae</taxon>
        <taxon>Xylariales</taxon>
        <taxon>Microdochiaceae</taxon>
        <taxon>Microdochium</taxon>
    </lineage>
</organism>
<comment type="caution">
    <text evidence="11">The sequence shown here is derived from an EMBL/GenBank/DDBJ whole genome shotgun (WGS) entry which is preliminary data.</text>
</comment>
<dbReference type="GO" id="GO:0000139">
    <property type="term" value="C:Golgi membrane"/>
    <property type="evidence" value="ECO:0007669"/>
    <property type="project" value="UniProtKB-SubCell"/>
</dbReference>
<dbReference type="InterPro" id="IPR019357">
    <property type="entry name" value="SCOC"/>
</dbReference>
<dbReference type="AlphaFoldDB" id="A0A9P8XX89"/>
<comment type="subcellular location">
    <subcellularLocation>
        <location evidence="3">Cytoplasm</location>
        <location evidence="3">Cytosol</location>
    </subcellularLocation>
    <subcellularLocation>
        <location evidence="2">Golgi apparatus membrane</location>
        <topology evidence="2">Peripheral membrane protein</topology>
        <orientation evidence="2">Cytoplasmic side</orientation>
    </subcellularLocation>
    <subcellularLocation>
        <location evidence="4">Golgi apparatus</location>
        <location evidence="4">trans-Golgi network</location>
    </subcellularLocation>
</comment>
<dbReference type="RefSeq" id="XP_046007792.1">
    <property type="nucleotide sequence ID" value="XM_046150710.1"/>
</dbReference>
<dbReference type="EMBL" id="JAGTJQ010000010">
    <property type="protein sequence ID" value="KAH7021591.1"/>
    <property type="molecule type" value="Genomic_DNA"/>
</dbReference>
<dbReference type="OrthoDB" id="2163284at2759"/>
<dbReference type="Pfam" id="PF10224">
    <property type="entry name" value="DUF2205"/>
    <property type="match status" value="1"/>
</dbReference>
<dbReference type="Gene3D" id="1.20.5.170">
    <property type="match status" value="1"/>
</dbReference>
<evidence type="ECO:0000313" key="11">
    <source>
        <dbReference type="EMBL" id="KAH7021591.1"/>
    </source>
</evidence>
<evidence type="ECO:0000256" key="9">
    <source>
        <dbReference type="ARBA" id="ARBA00023136"/>
    </source>
</evidence>
<keyword evidence="12" id="KW-1185">Reference proteome</keyword>
<evidence type="ECO:0000256" key="5">
    <source>
        <dbReference type="ARBA" id="ARBA00010880"/>
    </source>
</evidence>
<dbReference type="GO" id="GO:0005802">
    <property type="term" value="C:trans-Golgi network"/>
    <property type="evidence" value="ECO:0007669"/>
    <property type="project" value="TreeGrafter"/>
</dbReference>
<dbReference type="PANTHER" id="PTHR21614">
    <property type="entry name" value="SHORT COILED COIL PROTEIN"/>
    <property type="match status" value="1"/>
</dbReference>
<evidence type="ECO:0000256" key="2">
    <source>
        <dbReference type="ARBA" id="ARBA00004255"/>
    </source>
</evidence>
<evidence type="ECO:0000256" key="10">
    <source>
        <dbReference type="SAM" id="MobiDB-lite"/>
    </source>
</evidence>
<reference evidence="11" key="1">
    <citation type="journal article" date="2021" name="Nat. Commun.">
        <title>Genetic determinants of endophytism in the Arabidopsis root mycobiome.</title>
        <authorList>
            <person name="Mesny F."/>
            <person name="Miyauchi S."/>
            <person name="Thiergart T."/>
            <person name="Pickel B."/>
            <person name="Atanasova L."/>
            <person name="Karlsson M."/>
            <person name="Huettel B."/>
            <person name="Barry K.W."/>
            <person name="Haridas S."/>
            <person name="Chen C."/>
            <person name="Bauer D."/>
            <person name="Andreopoulos W."/>
            <person name="Pangilinan J."/>
            <person name="LaButti K."/>
            <person name="Riley R."/>
            <person name="Lipzen A."/>
            <person name="Clum A."/>
            <person name="Drula E."/>
            <person name="Henrissat B."/>
            <person name="Kohler A."/>
            <person name="Grigoriev I.V."/>
            <person name="Martin F.M."/>
            <person name="Hacquard S."/>
        </authorList>
    </citation>
    <scope>NUCLEOTIDE SEQUENCE</scope>
    <source>
        <strain evidence="11">MPI-CAGE-CH-0230</strain>
    </source>
</reference>
<evidence type="ECO:0000256" key="6">
    <source>
        <dbReference type="ARBA" id="ARBA00022490"/>
    </source>
</evidence>
<sequence>MIGSVGWRGRQPHSSIRAPSQDTSEPVETTIEPDDLRAMSPRMTSEDVEALEREMHTELRRHAKALQDSLLLIFNRVEAVKQGHEKLDCSNKLLQKYIGDLTSKR</sequence>
<keyword evidence="6" id="KW-0963">Cytoplasm</keyword>